<dbReference type="EMBL" id="BMAW01067356">
    <property type="protein sequence ID" value="GFT59364.1"/>
    <property type="molecule type" value="Genomic_DNA"/>
</dbReference>
<reference evidence="2" key="1">
    <citation type="submission" date="2020-08" db="EMBL/GenBank/DDBJ databases">
        <title>Multicomponent nature underlies the extraordinary mechanical properties of spider dragline silk.</title>
        <authorList>
            <person name="Kono N."/>
            <person name="Nakamura H."/>
            <person name="Mori M."/>
            <person name="Yoshida Y."/>
            <person name="Ohtoshi R."/>
            <person name="Malay A.D."/>
            <person name="Moran D.A.P."/>
            <person name="Tomita M."/>
            <person name="Numata K."/>
            <person name="Arakawa K."/>
        </authorList>
    </citation>
    <scope>NUCLEOTIDE SEQUENCE</scope>
</reference>
<evidence type="ECO:0000313" key="2">
    <source>
        <dbReference type="EMBL" id="GFT59364.1"/>
    </source>
</evidence>
<dbReference type="AlphaFoldDB" id="A0A8X6PBL3"/>
<protein>
    <submittedName>
        <fullName evidence="2">Uncharacterized protein</fullName>
    </submittedName>
</protein>
<dbReference type="OrthoDB" id="10624493at2759"/>
<feature type="region of interest" description="Disordered" evidence="1">
    <location>
        <begin position="100"/>
        <end position="141"/>
    </location>
</feature>
<dbReference type="Proteomes" id="UP000887013">
    <property type="component" value="Unassembled WGS sequence"/>
</dbReference>
<accession>A0A8X6PBL3</accession>
<evidence type="ECO:0000256" key="1">
    <source>
        <dbReference type="SAM" id="MobiDB-lite"/>
    </source>
</evidence>
<name>A0A8X6PBL3_NEPPI</name>
<comment type="caution">
    <text evidence="2">The sequence shown here is derived from an EMBL/GenBank/DDBJ whole genome shotgun (WGS) entry which is preliminary data.</text>
</comment>
<organism evidence="2 3">
    <name type="scientific">Nephila pilipes</name>
    <name type="common">Giant wood spider</name>
    <name type="synonym">Nephila maculata</name>
    <dbReference type="NCBI Taxonomy" id="299642"/>
    <lineage>
        <taxon>Eukaryota</taxon>
        <taxon>Metazoa</taxon>
        <taxon>Ecdysozoa</taxon>
        <taxon>Arthropoda</taxon>
        <taxon>Chelicerata</taxon>
        <taxon>Arachnida</taxon>
        <taxon>Araneae</taxon>
        <taxon>Araneomorphae</taxon>
        <taxon>Entelegynae</taxon>
        <taxon>Araneoidea</taxon>
        <taxon>Nephilidae</taxon>
        <taxon>Nephila</taxon>
    </lineage>
</organism>
<keyword evidence="3" id="KW-1185">Reference proteome</keyword>
<gene>
    <name evidence="2" type="ORF">NPIL_132391</name>
</gene>
<evidence type="ECO:0000313" key="3">
    <source>
        <dbReference type="Proteomes" id="UP000887013"/>
    </source>
</evidence>
<proteinExistence type="predicted"/>
<feature type="compositionally biased region" description="Basic residues" evidence="1">
    <location>
        <begin position="127"/>
        <end position="141"/>
    </location>
</feature>
<sequence>MEALSEEQQPFSGLSEDVTVQIIDHDSNRLMREKEKEAILKEKESCYISDKPEDTKEAIEKYFQIMQYCIKKAHTNEEMEHVKDCLETCANKLVALKFKSFPPGDENFPPNKNIRSQRQHQEESRPFKKQKHAHAKTHHEK</sequence>